<dbReference type="GO" id="GO:0015677">
    <property type="term" value="P:copper ion import"/>
    <property type="evidence" value="ECO:0007669"/>
    <property type="project" value="TreeGrafter"/>
</dbReference>
<feature type="domain" description="Pyrroline-5-carboxylate reductase catalytic N-terminal" evidence="3">
    <location>
        <begin position="4"/>
        <end position="93"/>
    </location>
</feature>
<dbReference type="AlphaFoldDB" id="A0AAD9GYP5"/>
<evidence type="ECO:0000313" key="4">
    <source>
        <dbReference type="EMBL" id="KAK1946518.1"/>
    </source>
</evidence>
<protein>
    <submittedName>
        <fullName evidence="4">Metalloreductase STEAP3</fullName>
    </submittedName>
</protein>
<evidence type="ECO:0000256" key="2">
    <source>
        <dbReference type="SAM" id="MobiDB-lite"/>
    </source>
</evidence>
<keyword evidence="1" id="KW-0560">Oxidoreductase</keyword>
<dbReference type="InterPro" id="IPR028939">
    <property type="entry name" value="P5C_Rdtase_cat_N"/>
</dbReference>
<dbReference type="InterPro" id="IPR051267">
    <property type="entry name" value="STEAP_metalloreductase"/>
</dbReference>
<dbReference type="Pfam" id="PF03807">
    <property type="entry name" value="F420_oxidored"/>
    <property type="match status" value="1"/>
</dbReference>
<organism evidence="4 6">
    <name type="scientific">Phytophthora citrophthora</name>
    <dbReference type="NCBI Taxonomy" id="4793"/>
    <lineage>
        <taxon>Eukaryota</taxon>
        <taxon>Sar</taxon>
        <taxon>Stramenopiles</taxon>
        <taxon>Oomycota</taxon>
        <taxon>Peronosporomycetes</taxon>
        <taxon>Peronosporales</taxon>
        <taxon>Peronosporaceae</taxon>
        <taxon>Phytophthora</taxon>
    </lineage>
</organism>
<keyword evidence="6" id="KW-1185">Reference proteome</keyword>
<dbReference type="EMBL" id="JASMQC010000003">
    <property type="protein sequence ID" value="KAK1946519.1"/>
    <property type="molecule type" value="Genomic_DNA"/>
</dbReference>
<dbReference type="Gene3D" id="3.40.50.720">
    <property type="entry name" value="NAD(P)-binding Rossmann-like Domain"/>
    <property type="match status" value="1"/>
</dbReference>
<evidence type="ECO:0000313" key="5">
    <source>
        <dbReference type="EMBL" id="KAK1946519.1"/>
    </source>
</evidence>
<gene>
    <name evidence="4" type="ORF">P3T76_002071</name>
    <name evidence="5" type="ORF">P3T76_002072</name>
</gene>
<dbReference type="GO" id="GO:0005886">
    <property type="term" value="C:plasma membrane"/>
    <property type="evidence" value="ECO:0007669"/>
    <property type="project" value="TreeGrafter"/>
</dbReference>
<dbReference type="Proteomes" id="UP001259832">
    <property type="component" value="Unassembled WGS sequence"/>
</dbReference>
<name>A0AAD9GYP5_9STRA</name>
<sequence>MPTTIGIAGFGNMNSTVALFAVNAGYRVILSNSRGPATLQNAVSKLGPLDRAATVEDAIRESDVVSVSIPLTSLKDLPIEELAGKIVIDTTNYYPERDGNIEELDTFQLSTSELVQRILKGSRVVKVFHNISQFHFRYGAHPANDPERWALPLAGDDADAKAFVMKFVSEIGFDPVDCGTLAESWRIQQHSPCYFHPFVGDIPNGATRDELFEWVKHDRSRVIKEADVLQTRRRKRSSRAARVNSTRTGRRNSRCSSQSSLTSCSRNEF</sequence>
<evidence type="ECO:0000313" key="6">
    <source>
        <dbReference type="Proteomes" id="UP001259832"/>
    </source>
</evidence>
<dbReference type="PANTHER" id="PTHR14239">
    <property type="entry name" value="DUDULIN-RELATED"/>
    <property type="match status" value="1"/>
</dbReference>
<dbReference type="PANTHER" id="PTHR14239:SF0">
    <property type="entry name" value="F420-DEPENDENT NADP REDUCTASE"/>
    <property type="match status" value="1"/>
</dbReference>
<dbReference type="SUPFAM" id="SSF51735">
    <property type="entry name" value="NAD(P)-binding Rossmann-fold domains"/>
    <property type="match status" value="1"/>
</dbReference>
<feature type="compositionally biased region" description="Low complexity" evidence="2">
    <location>
        <begin position="254"/>
        <end position="269"/>
    </location>
</feature>
<dbReference type="GO" id="GO:0052851">
    <property type="term" value="F:ferric-chelate reductase (NADPH) activity"/>
    <property type="evidence" value="ECO:0007669"/>
    <property type="project" value="TreeGrafter"/>
</dbReference>
<reference evidence="4" key="1">
    <citation type="submission" date="2023-08" db="EMBL/GenBank/DDBJ databases">
        <title>Reference Genome Resource for the Citrus Pathogen Phytophthora citrophthora.</title>
        <authorList>
            <person name="Moller H."/>
            <person name="Coetzee B."/>
            <person name="Rose L.J."/>
            <person name="Van Niekerk J.M."/>
        </authorList>
    </citation>
    <scope>NUCLEOTIDE SEQUENCE</scope>
    <source>
        <strain evidence="4">STE-U-9442</strain>
    </source>
</reference>
<dbReference type="GO" id="GO:0008823">
    <property type="term" value="F:cupric reductase (NADH) activity"/>
    <property type="evidence" value="ECO:0007669"/>
    <property type="project" value="TreeGrafter"/>
</dbReference>
<dbReference type="InterPro" id="IPR036291">
    <property type="entry name" value="NAD(P)-bd_dom_sf"/>
</dbReference>
<proteinExistence type="predicted"/>
<evidence type="ECO:0000256" key="1">
    <source>
        <dbReference type="ARBA" id="ARBA00023002"/>
    </source>
</evidence>
<accession>A0AAD9GYP5</accession>
<evidence type="ECO:0000259" key="3">
    <source>
        <dbReference type="Pfam" id="PF03807"/>
    </source>
</evidence>
<dbReference type="EMBL" id="JASMQC010000003">
    <property type="protein sequence ID" value="KAK1946518.1"/>
    <property type="molecule type" value="Genomic_DNA"/>
</dbReference>
<comment type="caution">
    <text evidence="4">The sequence shown here is derived from an EMBL/GenBank/DDBJ whole genome shotgun (WGS) entry which is preliminary data.</text>
</comment>
<feature type="region of interest" description="Disordered" evidence="2">
    <location>
        <begin position="233"/>
        <end position="269"/>
    </location>
</feature>